<dbReference type="EMBL" id="HBDX01006157">
    <property type="protein sequence ID" value="CAD8224564.1"/>
    <property type="molecule type" value="Transcribed_RNA"/>
</dbReference>
<dbReference type="EMBL" id="HBDX01006159">
    <property type="protein sequence ID" value="CAD8224566.1"/>
    <property type="molecule type" value="Transcribed_RNA"/>
</dbReference>
<evidence type="ECO:0000313" key="2">
    <source>
        <dbReference type="EMBL" id="CAD8224564.1"/>
    </source>
</evidence>
<name>A0A6U0CL93_9CHLO</name>
<reference evidence="1" key="1">
    <citation type="submission" date="2021-01" db="EMBL/GenBank/DDBJ databases">
        <authorList>
            <person name="Corre E."/>
            <person name="Pelletier E."/>
            <person name="Niang G."/>
            <person name="Scheremetjew M."/>
            <person name="Finn R."/>
            <person name="Kale V."/>
            <person name="Holt S."/>
            <person name="Cochrane G."/>
            <person name="Meng A."/>
            <person name="Brown T."/>
            <person name="Cohen L."/>
        </authorList>
    </citation>
    <scope>NUCLEOTIDE SEQUENCE</scope>
    <source>
        <strain evidence="1">Clade-A-BCC118000</strain>
    </source>
</reference>
<evidence type="ECO:0000313" key="3">
    <source>
        <dbReference type="EMBL" id="CAD8224566.1"/>
    </source>
</evidence>
<dbReference type="EMBL" id="HBDX01006156">
    <property type="protein sequence ID" value="CAD8224563.1"/>
    <property type="molecule type" value="Transcribed_RNA"/>
</dbReference>
<dbReference type="AlphaFoldDB" id="A0A6U0CL93"/>
<evidence type="ECO:0000313" key="1">
    <source>
        <dbReference type="EMBL" id="CAD8224563.1"/>
    </source>
</evidence>
<accession>A0A6U0CL93</accession>
<protein>
    <submittedName>
        <fullName evidence="1">Uncharacterized protein</fullName>
    </submittedName>
</protein>
<sequence>MLENGELAENVLLHNILPDLNFGFTCSNFEHPTSVNIEISVDNNDAQCLMYPIPKGVKMSPRVGTLSFTAWSFQKMFLDEEKPTFDSLSDDEDVRAWFARWFYSPL</sequence>
<dbReference type="EMBL" id="HBDX01006160">
    <property type="protein sequence ID" value="CAD8224567.1"/>
    <property type="molecule type" value="Transcribed_RNA"/>
</dbReference>
<evidence type="ECO:0000313" key="4">
    <source>
        <dbReference type="EMBL" id="CAD8224567.1"/>
    </source>
</evidence>
<proteinExistence type="predicted"/>
<organism evidence="1">
    <name type="scientific">Ostreococcus sp. 'lucimarinus'</name>
    <dbReference type="NCBI Taxonomy" id="242159"/>
    <lineage>
        <taxon>Eukaryota</taxon>
        <taxon>Viridiplantae</taxon>
        <taxon>Chlorophyta</taxon>
        <taxon>Mamiellophyceae</taxon>
        <taxon>Mamiellales</taxon>
        <taxon>Bathycoccaceae</taxon>
        <taxon>Ostreococcus</taxon>
    </lineage>
</organism>
<gene>
    <name evidence="1" type="ORF">OLUC0939_LOCUS5289</name>
    <name evidence="2" type="ORF">OLUC0939_LOCUS5290</name>
    <name evidence="3" type="ORF">OLUC0939_LOCUS5292</name>
    <name evidence="4" type="ORF">OLUC0939_LOCUS5293</name>
</gene>